<comment type="caution">
    <text evidence="2">The sequence shown here is derived from an EMBL/GenBank/DDBJ whole genome shotgun (WGS) entry which is preliminary data.</text>
</comment>
<name>A0ABD1ZBS0_9MARC</name>
<reference evidence="2 3" key="1">
    <citation type="submission" date="2024-09" db="EMBL/GenBank/DDBJ databases">
        <title>Chromosome-scale assembly of Riccia fluitans.</title>
        <authorList>
            <person name="Paukszto L."/>
            <person name="Sawicki J."/>
            <person name="Karawczyk K."/>
            <person name="Piernik-Szablinska J."/>
            <person name="Szczecinska M."/>
            <person name="Mazdziarz M."/>
        </authorList>
    </citation>
    <scope>NUCLEOTIDE SEQUENCE [LARGE SCALE GENOMIC DNA]</scope>
    <source>
        <strain evidence="2">Rf_01</strain>
        <tissue evidence="2">Aerial parts of the thallus</tissue>
    </source>
</reference>
<evidence type="ECO:0000313" key="3">
    <source>
        <dbReference type="Proteomes" id="UP001605036"/>
    </source>
</evidence>
<feature type="region of interest" description="Disordered" evidence="1">
    <location>
        <begin position="1"/>
        <end position="45"/>
    </location>
</feature>
<proteinExistence type="predicted"/>
<evidence type="ECO:0000256" key="1">
    <source>
        <dbReference type="SAM" id="MobiDB-lite"/>
    </source>
</evidence>
<accession>A0ABD1ZBS0</accession>
<dbReference type="EMBL" id="JBHFFA010000002">
    <property type="protein sequence ID" value="KAL2645190.1"/>
    <property type="molecule type" value="Genomic_DNA"/>
</dbReference>
<gene>
    <name evidence="2" type="ORF">R1flu_012777</name>
</gene>
<protein>
    <submittedName>
        <fullName evidence="2">Uncharacterized protein</fullName>
    </submittedName>
</protein>
<dbReference type="Proteomes" id="UP001605036">
    <property type="component" value="Unassembled WGS sequence"/>
</dbReference>
<sequence length="155" mass="16497">MQKAAAEKGENSAGVRVTSGAQGSADPGGSQGAVTRKGKPGASSMHGLRHRIWAPWMLPNVSWWEILGADPRIWAAKRGQRILVGSITGPSKNLESRSEYPHTLSGMKLGSGLGNKLSPELTSCLLLNVRRFPYLKMGSLVSQNKGGQKSFNVTG</sequence>
<dbReference type="AlphaFoldDB" id="A0ABD1ZBS0"/>
<evidence type="ECO:0000313" key="2">
    <source>
        <dbReference type="EMBL" id="KAL2645190.1"/>
    </source>
</evidence>
<keyword evidence="3" id="KW-1185">Reference proteome</keyword>
<feature type="compositionally biased region" description="Basic and acidic residues" evidence="1">
    <location>
        <begin position="1"/>
        <end position="10"/>
    </location>
</feature>
<organism evidence="2 3">
    <name type="scientific">Riccia fluitans</name>
    <dbReference type="NCBI Taxonomy" id="41844"/>
    <lineage>
        <taxon>Eukaryota</taxon>
        <taxon>Viridiplantae</taxon>
        <taxon>Streptophyta</taxon>
        <taxon>Embryophyta</taxon>
        <taxon>Marchantiophyta</taxon>
        <taxon>Marchantiopsida</taxon>
        <taxon>Marchantiidae</taxon>
        <taxon>Marchantiales</taxon>
        <taxon>Ricciaceae</taxon>
        <taxon>Riccia</taxon>
    </lineage>
</organism>